<evidence type="ECO:0000256" key="1">
    <source>
        <dbReference type="ARBA" id="ARBA00008609"/>
    </source>
</evidence>
<dbReference type="PANTHER" id="PTHR43757">
    <property type="entry name" value="AMINOMETHYLTRANSFERASE"/>
    <property type="match status" value="1"/>
</dbReference>
<dbReference type="Pfam" id="PF01571">
    <property type="entry name" value="GCV_T"/>
    <property type="match status" value="1"/>
</dbReference>
<dbReference type="EMBL" id="QUSY01000472">
    <property type="protein sequence ID" value="RHY29184.1"/>
    <property type="molecule type" value="Genomic_DNA"/>
</dbReference>
<comment type="caution">
    <text evidence="5">The sequence shown here is derived from an EMBL/GenBank/DDBJ whole genome shotgun (WGS) entry which is preliminary data.</text>
</comment>
<gene>
    <name evidence="5" type="ORF">DYB32_005363</name>
</gene>
<dbReference type="VEuPathDB" id="FungiDB:H310_13509"/>
<protein>
    <recommendedName>
        <fullName evidence="7">Aminomethyltransferase folate-binding domain-containing protein</fullName>
    </recommendedName>
</protein>
<evidence type="ECO:0000256" key="2">
    <source>
        <dbReference type="PIRSR" id="PIRSR006487-1"/>
    </source>
</evidence>
<evidence type="ECO:0000313" key="5">
    <source>
        <dbReference type="EMBL" id="RHY29184.1"/>
    </source>
</evidence>
<dbReference type="SUPFAM" id="SSF103025">
    <property type="entry name" value="Folate-binding domain"/>
    <property type="match status" value="1"/>
</dbReference>
<feature type="domain" description="GCVT N-terminal" evidence="3">
    <location>
        <begin position="81"/>
        <end position="174"/>
    </location>
</feature>
<dbReference type="GO" id="GO:0005739">
    <property type="term" value="C:mitochondrion"/>
    <property type="evidence" value="ECO:0007669"/>
    <property type="project" value="TreeGrafter"/>
</dbReference>
<organism evidence="5 6">
    <name type="scientific">Aphanomyces invadans</name>
    <dbReference type="NCBI Taxonomy" id="157072"/>
    <lineage>
        <taxon>Eukaryota</taxon>
        <taxon>Sar</taxon>
        <taxon>Stramenopiles</taxon>
        <taxon>Oomycota</taxon>
        <taxon>Saprolegniomycetes</taxon>
        <taxon>Saprolegniales</taxon>
        <taxon>Verrucalvaceae</taxon>
        <taxon>Aphanomyces</taxon>
    </lineage>
</organism>
<dbReference type="InterPro" id="IPR028896">
    <property type="entry name" value="GcvT/YgfZ/DmdA"/>
</dbReference>
<evidence type="ECO:0000259" key="3">
    <source>
        <dbReference type="Pfam" id="PF01571"/>
    </source>
</evidence>
<dbReference type="Gene3D" id="2.40.30.110">
    <property type="entry name" value="Aminomethyltransferase beta-barrel domains"/>
    <property type="match status" value="1"/>
</dbReference>
<proteinExistence type="inferred from homology"/>
<feature type="non-terminal residue" evidence="5">
    <location>
        <position position="271"/>
    </location>
</feature>
<dbReference type="Gene3D" id="3.30.70.1400">
    <property type="entry name" value="Aminomethyltransferase beta-barrel domains"/>
    <property type="match status" value="1"/>
</dbReference>
<dbReference type="InterPro" id="IPR006222">
    <property type="entry name" value="GCVT_N"/>
</dbReference>
<sequence>MNRWLDAYADRFPDVTIDNTSDSTGVLGLAGPRAAAVLAAIAAPTNGTIPFMKLHTTQIQGVDVRVLGLSFTGEAGYVVEFYHHHQCAARGIARSRRPSHVDMSRYEVHCPLEHIQTVYDAVWRAGQAHGIENVGTFAVNAMRLEKGFRVWGADMNKDTTPLQAGLHRFVQLDKATPFVGQKALQQVLQSPCRSTPLFMFGAVGGAPWKLENPRPPPHPLDAWGNEAVWHNGKVVGNTTSGGFGHIVNKSIAFAYVPTSLAVDGNHVQVEL</sequence>
<evidence type="ECO:0008006" key="7">
    <source>
        <dbReference type="Google" id="ProtNLM"/>
    </source>
</evidence>
<dbReference type="Gene3D" id="3.30.1360.120">
    <property type="entry name" value="Probable tRNA modification gtpase trme, domain 1"/>
    <property type="match status" value="2"/>
</dbReference>
<dbReference type="InterPro" id="IPR027266">
    <property type="entry name" value="TrmE/GcvT-like"/>
</dbReference>
<dbReference type="AlphaFoldDB" id="A0A418AUS3"/>
<evidence type="ECO:0000259" key="4">
    <source>
        <dbReference type="Pfam" id="PF08669"/>
    </source>
</evidence>
<dbReference type="PANTHER" id="PTHR43757:SF2">
    <property type="entry name" value="AMINOMETHYLTRANSFERASE, MITOCHONDRIAL"/>
    <property type="match status" value="1"/>
</dbReference>
<dbReference type="SUPFAM" id="SSF101790">
    <property type="entry name" value="Aminomethyltransferase beta-barrel domain"/>
    <property type="match status" value="1"/>
</dbReference>
<name>A0A418AUS3_9STRA</name>
<feature type="binding site" evidence="2">
    <location>
        <position position="107"/>
    </location>
    <ligand>
        <name>substrate</name>
    </ligand>
</feature>
<dbReference type="InterPro" id="IPR013977">
    <property type="entry name" value="GcvT_C"/>
</dbReference>
<accession>A0A418AUS3</accession>
<reference evidence="5 6" key="1">
    <citation type="submission" date="2018-08" db="EMBL/GenBank/DDBJ databases">
        <title>Aphanomyces genome sequencing and annotation.</title>
        <authorList>
            <person name="Minardi D."/>
            <person name="Oidtmann B."/>
            <person name="Van Der Giezen M."/>
            <person name="Studholme D.J."/>
        </authorList>
    </citation>
    <scope>NUCLEOTIDE SEQUENCE [LARGE SCALE GENOMIC DNA]</scope>
    <source>
        <strain evidence="5 6">NJM0002</strain>
    </source>
</reference>
<dbReference type="PIRSF" id="PIRSF006487">
    <property type="entry name" value="GcvT"/>
    <property type="match status" value="1"/>
</dbReference>
<dbReference type="Proteomes" id="UP000285060">
    <property type="component" value="Unassembled WGS sequence"/>
</dbReference>
<comment type="similarity">
    <text evidence="1">Belongs to the GcvT family.</text>
</comment>
<keyword evidence="6" id="KW-1185">Reference proteome</keyword>
<dbReference type="Pfam" id="PF08669">
    <property type="entry name" value="GCV_T_C"/>
    <property type="match status" value="1"/>
</dbReference>
<evidence type="ECO:0000313" key="6">
    <source>
        <dbReference type="Proteomes" id="UP000285060"/>
    </source>
</evidence>
<dbReference type="InterPro" id="IPR029043">
    <property type="entry name" value="GcvT/YgfZ_C"/>
</dbReference>
<feature type="domain" description="Aminomethyltransferase C-terminal" evidence="4">
    <location>
        <begin position="222"/>
        <end position="270"/>
    </location>
</feature>